<keyword evidence="3" id="KW-0539">Nucleus</keyword>
<dbReference type="PANTHER" id="PTHR12446:SF34">
    <property type="entry name" value="PROTEIN LIN-54 HOMOLOG"/>
    <property type="match status" value="1"/>
</dbReference>
<sequence>MLYLCNLTGRDQGDMRLHNKGCNCKRSGCLKNYCECYEAKVSCSSNCKCYGCRNVEDRPNLDMGPMNPKIVANATNQMSTNASMPMQKRTYERVNLNDVVSVKTEKVIKENVKTNSNGAELLAASNNTSSSLEKQQGDFITQEVIDAAIQCMITQADECENSGLPAYQTEKMVIEELGRCLVEIIDSSIRNTDNAFGQD</sequence>
<feature type="domain" description="CRC" evidence="4">
    <location>
        <begin position="1"/>
        <end position="57"/>
    </location>
</feature>
<proteinExistence type="inferred from homology"/>
<evidence type="ECO:0000259" key="4">
    <source>
        <dbReference type="PROSITE" id="PS51634"/>
    </source>
</evidence>
<dbReference type="Proteomes" id="UP000078200">
    <property type="component" value="Unassembled WGS sequence"/>
</dbReference>
<evidence type="ECO:0000256" key="2">
    <source>
        <dbReference type="ARBA" id="ARBA00007267"/>
    </source>
</evidence>
<protein>
    <submittedName>
        <fullName evidence="5">CRC domain-containing protein</fullName>
    </submittedName>
</protein>
<dbReference type="InterPro" id="IPR005172">
    <property type="entry name" value="CRC"/>
</dbReference>
<comment type="subcellular location">
    <subcellularLocation>
        <location evidence="1">Nucleus</location>
    </subcellularLocation>
</comment>
<dbReference type="InterPro" id="IPR033467">
    <property type="entry name" value="Tesmin/TSO1-like_CXC"/>
</dbReference>
<dbReference type="STRING" id="7395.A0A1A9VJD9"/>
<name>A0A1A9VJD9_GLOAU</name>
<dbReference type="Pfam" id="PF03638">
    <property type="entry name" value="TCR"/>
    <property type="match status" value="1"/>
</dbReference>
<evidence type="ECO:0000313" key="6">
    <source>
        <dbReference type="Proteomes" id="UP000078200"/>
    </source>
</evidence>
<evidence type="ECO:0000256" key="1">
    <source>
        <dbReference type="ARBA" id="ARBA00004123"/>
    </source>
</evidence>
<dbReference type="GO" id="GO:0006355">
    <property type="term" value="P:regulation of DNA-templated transcription"/>
    <property type="evidence" value="ECO:0007669"/>
    <property type="project" value="TreeGrafter"/>
</dbReference>
<comment type="similarity">
    <text evidence="2">Belongs to the lin-54 family.</text>
</comment>
<reference evidence="5" key="1">
    <citation type="submission" date="2020-05" db="UniProtKB">
        <authorList>
            <consortium name="EnsemblMetazoa"/>
        </authorList>
    </citation>
    <scope>IDENTIFICATION</scope>
    <source>
        <strain evidence="5">TTRI</strain>
    </source>
</reference>
<dbReference type="EnsemblMetazoa" id="GAUT039301-RA">
    <property type="protein sequence ID" value="GAUT039301-PA"/>
    <property type="gene ID" value="GAUT039301"/>
</dbReference>
<dbReference type="SMART" id="SM01114">
    <property type="entry name" value="CXC"/>
    <property type="match status" value="1"/>
</dbReference>
<dbReference type="InterPro" id="IPR028307">
    <property type="entry name" value="Lin-54_fam"/>
</dbReference>
<organism evidence="5 6">
    <name type="scientific">Glossina austeni</name>
    <name type="common">Savannah tsetse fly</name>
    <dbReference type="NCBI Taxonomy" id="7395"/>
    <lineage>
        <taxon>Eukaryota</taxon>
        <taxon>Metazoa</taxon>
        <taxon>Ecdysozoa</taxon>
        <taxon>Arthropoda</taxon>
        <taxon>Hexapoda</taxon>
        <taxon>Insecta</taxon>
        <taxon>Pterygota</taxon>
        <taxon>Neoptera</taxon>
        <taxon>Endopterygota</taxon>
        <taxon>Diptera</taxon>
        <taxon>Brachycera</taxon>
        <taxon>Muscomorpha</taxon>
        <taxon>Hippoboscoidea</taxon>
        <taxon>Glossinidae</taxon>
        <taxon>Glossina</taxon>
    </lineage>
</organism>
<dbReference type="PANTHER" id="PTHR12446">
    <property type="entry name" value="TESMIN/TSO1-RELATED"/>
    <property type="match status" value="1"/>
</dbReference>
<keyword evidence="6" id="KW-1185">Reference proteome</keyword>
<dbReference type="VEuPathDB" id="VectorBase:GAUT039301"/>
<evidence type="ECO:0000313" key="5">
    <source>
        <dbReference type="EnsemblMetazoa" id="GAUT039301-PA"/>
    </source>
</evidence>
<dbReference type="GO" id="GO:0005634">
    <property type="term" value="C:nucleus"/>
    <property type="evidence" value="ECO:0007669"/>
    <property type="project" value="UniProtKB-SubCell"/>
</dbReference>
<dbReference type="PROSITE" id="PS51634">
    <property type="entry name" value="CRC"/>
    <property type="match status" value="1"/>
</dbReference>
<dbReference type="AlphaFoldDB" id="A0A1A9VJD9"/>
<evidence type="ECO:0000256" key="3">
    <source>
        <dbReference type="ARBA" id="ARBA00023242"/>
    </source>
</evidence>
<accession>A0A1A9VJD9</accession>